<protein>
    <submittedName>
        <fullName evidence="1">Uncharacterized protein</fullName>
    </submittedName>
</protein>
<name>A0A941GTE2_9CHRO</name>
<sequence length="197" mass="19940">MPAIFKVTESSDNGLGNTVGSLSWAIKQANQTPGADEIEITNDVRLNLDPSLKRMQTLINSDIVIKGGGHSISGDNDNDGVLDTNGEDRPILFIKSGNVTLENLTLDNGVAKGGSSNRGGGGAGMGGGLFMYSGAVTLRNVVFNNNIALGGSGGLPGSGAGGGMGGSAFGYGGASLFRNSYSSYGAYGRAVSFYVCS</sequence>
<accession>A0A941GTE2</accession>
<proteinExistence type="predicted"/>
<evidence type="ECO:0000313" key="1">
    <source>
        <dbReference type="EMBL" id="MBR8829519.1"/>
    </source>
</evidence>
<dbReference type="InterPro" id="IPR011050">
    <property type="entry name" value="Pectin_lyase_fold/virulence"/>
</dbReference>
<organism evidence="1 2">
    <name type="scientific">Gomphosphaeria aponina SAG 52.96 = DSM 107014</name>
    <dbReference type="NCBI Taxonomy" id="1521640"/>
    <lineage>
        <taxon>Bacteria</taxon>
        <taxon>Bacillati</taxon>
        <taxon>Cyanobacteriota</taxon>
        <taxon>Cyanophyceae</taxon>
        <taxon>Oscillatoriophycideae</taxon>
        <taxon>Chroococcales</taxon>
        <taxon>Gomphosphaeriaceae</taxon>
        <taxon>Gomphosphaeria</taxon>
    </lineage>
</organism>
<dbReference type="Proteomes" id="UP000767446">
    <property type="component" value="Unassembled WGS sequence"/>
</dbReference>
<reference evidence="1" key="1">
    <citation type="submission" date="2021-02" db="EMBL/GenBank/DDBJ databases">
        <title>Metagenome analyses of Stigonema ocellatum DSM 106950, Chlorogloea purpurea SAG 13.99 and Gomphosphaeria aponina DSM 107014.</title>
        <authorList>
            <person name="Marter P."/>
            <person name="Huang S."/>
        </authorList>
    </citation>
    <scope>NUCLEOTIDE SEQUENCE</scope>
    <source>
        <strain evidence="1">JP213</strain>
    </source>
</reference>
<evidence type="ECO:0000313" key="2">
    <source>
        <dbReference type="Proteomes" id="UP000767446"/>
    </source>
</evidence>
<dbReference type="AlphaFoldDB" id="A0A941GTE2"/>
<gene>
    <name evidence="1" type="ORF">DSM107014_16755</name>
</gene>
<dbReference type="SUPFAM" id="SSF51126">
    <property type="entry name" value="Pectin lyase-like"/>
    <property type="match status" value="1"/>
</dbReference>
<dbReference type="EMBL" id="JADQBC010000142">
    <property type="protein sequence ID" value="MBR8829519.1"/>
    <property type="molecule type" value="Genomic_DNA"/>
</dbReference>
<comment type="caution">
    <text evidence="1">The sequence shown here is derived from an EMBL/GenBank/DDBJ whole genome shotgun (WGS) entry which is preliminary data.</text>
</comment>